<keyword evidence="3" id="KW-1185">Reference proteome</keyword>
<name>A0A5B7GY04_PORTR</name>
<feature type="region of interest" description="Disordered" evidence="1">
    <location>
        <begin position="38"/>
        <end position="57"/>
    </location>
</feature>
<evidence type="ECO:0000313" key="3">
    <source>
        <dbReference type="Proteomes" id="UP000324222"/>
    </source>
</evidence>
<gene>
    <name evidence="2" type="ORF">E2C01_057814</name>
</gene>
<organism evidence="2 3">
    <name type="scientific">Portunus trituberculatus</name>
    <name type="common">Swimming crab</name>
    <name type="synonym">Neptunus trituberculatus</name>
    <dbReference type="NCBI Taxonomy" id="210409"/>
    <lineage>
        <taxon>Eukaryota</taxon>
        <taxon>Metazoa</taxon>
        <taxon>Ecdysozoa</taxon>
        <taxon>Arthropoda</taxon>
        <taxon>Crustacea</taxon>
        <taxon>Multicrustacea</taxon>
        <taxon>Malacostraca</taxon>
        <taxon>Eumalacostraca</taxon>
        <taxon>Eucarida</taxon>
        <taxon>Decapoda</taxon>
        <taxon>Pleocyemata</taxon>
        <taxon>Brachyura</taxon>
        <taxon>Eubrachyura</taxon>
        <taxon>Portunoidea</taxon>
        <taxon>Portunidae</taxon>
        <taxon>Portuninae</taxon>
        <taxon>Portunus</taxon>
    </lineage>
</organism>
<feature type="region of interest" description="Disordered" evidence="1">
    <location>
        <begin position="141"/>
        <end position="211"/>
    </location>
</feature>
<dbReference type="AlphaFoldDB" id="A0A5B7GY04"/>
<accession>A0A5B7GY04</accession>
<evidence type="ECO:0000313" key="2">
    <source>
        <dbReference type="EMBL" id="MPC63712.1"/>
    </source>
</evidence>
<feature type="compositionally biased region" description="Basic residues" evidence="1">
    <location>
        <begin position="149"/>
        <end position="165"/>
    </location>
</feature>
<sequence length="211" mass="23212">MSWQRRTAPENLPHSAINYFHSWIASLHHCPHSFALHPTPASHPPPAHGRPPPPPRRLLPTTFLISHVTNLPQDSHGCRHYSLEGHTSLSHFTLAHLAPHTAPCTLTITPHTLPRSPLLVSIPRHGAPKPAPAHPWQCPVHRGSDLRGHNARTTKSARRGRRGAGRSRGYDSGGVRGRVSDLPAWEHSWRSTQRSQPFTAAPPPGTPSLLT</sequence>
<feature type="compositionally biased region" description="Pro residues" evidence="1">
    <location>
        <begin position="200"/>
        <end position="211"/>
    </location>
</feature>
<proteinExistence type="predicted"/>
<feature type="compositionally biased region" description="Pro residues" evidence="1">
    <location>
        <begin position="41"/>
        <end position="57"/>
    </location>
</feature>
<dbReference type="Proteomes" id="UP000324222">
    <property type="component" value="Unassembled WGS sequence"/>
</dbReference>
<reference evidence="2 3" key="1">
    <citation type="submission" date="2019-05" db="EMBL/GenBank/DDBJ databases">
        <title>Another draft genome of Portunus trituberculatus and its Hox gene families provides insights of decapod evolution.</title>
        <authorList>
            <person name="Jeong J.-H."/>
            <person name="Song I."/>
            <person name="Kim S."/>
            <person name="Choi T."/>
            <person name="Kim D."/>
            <person name="Ryu S."/>
            <person name="Kim W."/>
        </authorList>
    </citation>
    <scope>NUCLEOTIDE SEQUENCE [LARGE SCALE GENOMIC DNA]</scope>
    <source>
        <tissue evidence="2">Muscle</tissue>
    </source>
</reference>
<comment type="caution">
    <text evidence="2">The sequence shown here is derived from an EMBL/GenBank/DDBJ whole genome shotgun (WGS) entry which is preliminary data.</text>
</comment>
<dbReference type="EMBL" id="VSRR010021177">
    <property type="protein sequence ID" value="MPC63712.1"/>
    <property type="molecule type" value="Genomic_DNA"/>
</dbReference>
<protein>
    <submittedName>
        <fullName evidence="2">Uncharacterized protein</fullName>
    </submittedName>
</protein>
<evidence type="ECO:0000256" key="1">
    <source>
        <dbReference type="SAM" id="MobiDB-lite"/>
    </source>
</evidence>